<comment type="caution">
    <text evidence="2">The sequence shown here is derived from an EMBL/GenBank/DDBJ whole genome shotgun (WGS) entry which is preliminary data.</text>
</comment>
<sequence>MKHSSKDCLGQSDGEVPDKPKAALGTVCDGSTPAFPFTPVALRPRHDGWTPEKQIAFIEALAETACVEEACRRVGMSDSSAYQLRRRPCGAPFRRAWDAALDYALHRLEQAALSRALNGVPRPVFYKGEQVGEWREYDERLTMFLLRFRRARRFGGWIDGLPPAPDAEIETEEDAAIRLDLALDTIEDSTTPPRASGE</sequence>
<keyword evidence="3" id="KW-1185">Reference proteome</keyword>
<evidence type="ECO:0000256" key="1">
    <source>
        <dbReference type="SAM" id="MobiDB-lite"/>
    </source>
</evidence>
<reference evidence="2" key="1">
    <citation type="submission" date="2022-05" db="EMBL/GenBank/DDBJ databases">
        <authorList>
            <person name="Jo J.-H."/>
            <person name="Im W.-T."/>
        </authorList>
    </citation>
    <scope>NUCLEOTIDE SEQUENCE</scope>
    <source>
        <strain evidence="2">RG327</strain>
    </source>
</reference>
<name>A0ABT0REN5_9SPHN</name>
<gene>
    <name evidence="2" type="ORF">LZ519_05190</name>
</gene>
<dbReference type="EMBL" id="JAMGBC010000001">
    <property type="protein sequence ID" value="MCL6678713.1"/>
    <property type="molecule type" value="Genomic_DNA"/>
</dbReference>
<evidence type="ECO:0000313" key="2">
    <source>
        <dbReference type="EMBL" id="MCL6678713.1"/>
    </source>
</evidence>
<evidence type="ECO:0000313" key="3">
    <source>
        <dbReference type="Proteomes" id="UP001165343"/>
    </source>
</evidence>
<evidence type="ECO:0008006" key="4">
    <source>
        <dbReference type="Google" id="ProtNLM"/>
    </source>
</evidence>
<proteinExistence type="predicted"/>
<protein>
    <recommendedName>
        <fullName evidence="4">Helix-turn-helix domain-containing protein</fullName>
    </recommendedName>
</protein>
<feature type="region of interest" description="Disordered" evidence="1">
    <location>
        <begin position="1"/>
        <end position="22"/>
    </location>
</feature>
<organism evidence="2 3">
    <name type="scientific">Sphingomonas anseongensis</name>
    <dbReference type="NCBI Taxonomy" id="2908207"/>
    <lineage>
        <taxon>Bacteria</taxon>
        <taxon>Pseudomonadati</taxon>
        <taxon>Pseudomonadota</taxon>
        <taxon>Alphaproteobacteria</taxon>
        <taxon>Sphingomonadales</taxon>
        <taxon>Sphingomonadaceae</taxon>
        <taxon>Sphingomonas</taxon>
    </lineage>
</organism>
<accession>A0ABT0REN5</accession>
<dbReference type="Proteomes" id="UP001165343">
    <property type="component" value="Unassembled WGS sequence"/>
</dbReference>
<dbReference type="RefSeq" id="WP_249867654.1">
    <property type="nucleotide sequence ID" value="NZ_JAMGBC010000001.1"/>
</dbReference>